<name>A0A1R3KN60_9ROSI</name>
<accession>A0A1R3KN60</accession>
<evidence type="ECO:0000313" key="2">
    <source>
        <dbReference type="EMBL" id="OMP08504.1"/>
    </source>
</evidence>
<dbReference type="AlphaFoldDB" id="A0A1R3KN60"/>
<dbReference type="Gene3D" id="3.40.250.10">
    <property type="entry name" value="Rhodanese-like domain"/>
    <property type="match status" value="1"/>
</dbReference>
<dbReference type="PROSITE" id="PS50206">
    <property type="entry name" value="RHODANESE_3"/>
    <property type="match status" value="1"/>
</dbReference>
<evidence type="ECO:0000259" key="1">
    <source>
        <dbReference type="PROSITE" id="PS50206"/>
    </source>
</evidence>
<dbReference type="PANTHER" id="PTHR43268:SF3">
    <property type="entry name" value="RHODANESE-LIKE DOMAIN-CONTAINING PROTEIN 7-RELATED"/>
    <property type="match status" value="1"/>
</dbReference>
<dbReference type="InterPro" id="IPR022111">
    <property type="entry name" value="Rhodanese_C"/>
</dbReference>
<dbReference type="Pfam" id="PF00581">
    <property type="entry name" value="Rhodanese"/>
    <property type="match status" value="1"/>
</dbReference>
<sequence length="242" mass="27112">MDFIVPLEIEAINLVVIELLVVENVRCLQFGFKGSARDGTNFMVSYIVLNDLQLLRLRDEAALCGSIGVTLENLVAFVGCGCMSCYYEWDVGHFQGAQRPDVDCFRSTSFGLSSTEDVSSDLLSNVDKEKTDIMMYCTGGIRCDVYSTILRKQGFRNLYTLEGGISNYLKTEGPIKWVGNLFTFDSRLSLPPSAFHQTRSEASTTQQDFQNDKFAKCYVCGSDVSELRHRNCANLDCNLLFL</sequence>
<dbReference type="SMART" id="SM00450">
    <property type="entry name" value="RHOD"/>
    <property type="match status" value="1"/>
</dbReference>
<proteinExistence type="predicted"/>
<evidence type="ECO:0000313" key="3">
    <source>
        <dbReference type="Proteomes" id="UP000187203"/>
    </source>
</evidence>
<dbReference type="OrthoDB" id="25002at2759"/>
<dbReference type="EMBL" id="AWUE01012683">
    <property type="protein sequence ID" value="OMP08504.1"/>
    <property type="molecule type" value="Genomic_DNA"/>
</dbReference>
<dbReference type="InterPro" id="IPR036873">
    <property type="entry name" value="Rhodanese-like_dom_sf"/>
</dbReference>
<gene>
    <name evidence="2" type="ORF">COLO4_06405</name>
</gene>
<dbReference type="InterPro" id="IPR001763">
    <property type="entry name" value="Rhodanese-like_dom"/>
</dbReference>
<keyword evidence="3" id="KW-1185">Reference proteome</keyword>
<dbReference type="STRING" id="93759.A0A1R3KN60"/>
<dbReference type="PANTHER" id="PTHR43268">
    <property type="entry name" value="THIOSULFATE SULFURTRANSFERASE/RHODANESE-LIKE DOMAIN-CONTAINING PROTEIN 2"/>
    <property type="match status" value="1"/>
</dbReference>
<feature type="domain" description="Rhodanese" evidence="1">
    <location>
        <begin position="87"/>
        <end position="177"/>
    </location>
</feature>
<dbReference type="SUPFAM" id="SSF52821">
    <property type="entry name" value="Rhodanese/Cell cycle control phosphatase"/>
    <property type="match status" value="1"/>
</dbReference>
<comment type="caution">
    <text evidence="2">The sequence shown here is derived from an EMBL/GenBank/DDBJ whole genome shotgun (WGS) entry which is preliminary data.</text>
</comment>
<dbReference type="InterPro" id="IPR020936">
    <property type="entry name" value="TrhO"/>
</dbReference>
<protein>
    <recommendedName>
        <fullName evidence="1">Rhodanese domain-containing protein</fullName>
    </recommendedName>
</protein>
<reference evidence="3" key="1">
    <citation type="submission" date="2013-09" db="EMBL/GenBank/DDBJ databases">
        <title>Corchorus olitorius genome sequencing.</title>
        <authorList>
            <person name="Alam M."/>
            <person name="Haque M.S."/>
            <person name="Islam M.S."/>
            <person name="Emdad E.M."/>
            <person name="Islam M.M."/>
            <person name="Ahmed B."/>
            <person name="Halim A."/>
            <person name="Hossen Q.M.M."/>
            <person name="Hossain M.Z."/>
            <person name="Ahmed R."/>
            <person name="Khan M.M."/>
            <person name="Islam R."/>
            <person name="Rashid M.M."/>
            <person name="Khan S.A."/>
            <person name="Rahman M.S."/>
            <person name="Alam M."/>
            <person name="Yahiya A.S."/>
            <person name="Khan M.S."/>
            <person name="Azam M.S."/>
            <person name="Haque T."/>
            <person name="Lashkar M.Z.H."/>
            <person name="Akhand A.I."/>
            <person name="Morshed G."/>
            <person name="Roy S."/>
            <person name="Uddin K.S."/>
            <person name="Rabeya T."/>
            <person name="Hossain A.S."/>
            <person name="Chowdhury A."/>
            <person name="Snigdha A.R."/>
            <person name="Mortoza M.S."/>
            <person name="Matin S.A."/>
            <person name="Hoque S.M.E."/>
            <person name="Islam M.K."/>
            <person name="Roy D.K."/>
            <person name="Haider R."/>
            <person name="Moosa M.M."/>
            <person name="Elias S.M."/>
            <person name="Hasan A.M."/>
            <person name="Jahan S."/>
            <person name="Shafiuddin M."/>
            <person name="Mahmood N."/>
            <person name="Shommy N.S."/>
        </authorList>
    </citation>
    <scope>NUCLEOTIDE SEQUENCE [LARGE SCALE GENOMIC DNA]</scope>
    <source>
        <strain evidence="3">cv. O-4</strain>
    </source>
</reference>
<dbReference type="Proteomes" id="UP000187203">
    <property type="component" value="Unassembled WGS sequence"/>
</dbReference>
<organism evidence="2 3">
    <name type="scientific">Corchorus olitorius</name>
    <dbReference type="NCBI Taxonomy" id="93759"/>
    <lineage>
        <taxon>Eukaryota</taxon>
        <taxon>Viridiplantae</taxon>
        <taxon>Streptophyta</taxon>
        <taxon>Embryophyta</taxon>
        <taxon>Tracheophyta</taxon>
        <taxon>Spermatophyta</taxon>
        <taxon>Magnoliopsida</taxon>
        <taxon>eudicotyledons</taxon>
        <taxon>Gunneridae</taxon>
        <taxon>Pentapetalae</taxon>
        <taxon>rosids</taxon>
        <taxon>malvids</taxon>
        <taxon>Malvales</taxon>
        <taxon>Malvaceae</taxon>
        <taxon>Grewioideae</taxon>
        <taxon>Apeibeae</taxon>
        <taxon>Corchorus</taxon>
    </lineage>
</organism>
<dbReference type="Pfam" id="PF12368">
    <property type="entry name" value="Rhodanese_C"/>
    <property type="match status" value="1"/>
</dbReference>